<dbReference type="EMBL" id="DMAN01000028">
    <property type="protein sequence ID" value="HAE25794.1"/>
    <property type="molecule type" value="Genomic_DNA"/>
</dbReference>
<dbReference type="Proteomes" id="UP000259610">
    <property type="component" value="Unassembled WGS sequence"/>
</dbReference>
<evidence type="ECO:0000313" key="3">
    <source>
        <dbReference type="EMBL" id="HAE25794.1"/>
    </source>
</evidence>
<evidence type="ECO:0000313" key="4">
    <source>
        <dbReference type="Proteomes" id="UP000259610"/>
    </source>
</evidence>
<feature type="coiled-coil region" evidence="1">
    <location>
        <begin position="40"/>
        <end position="74"/>
    </location>
</feature>
<protein>
    <submittedName>
        <fullName evidence="3">P-type conjugative transfer protein TrbJ</fullName>
    </submittedName>
</protein>
<keyword evidence="1" id="KW-0175">Coiled coil</keyword>
<evidence type="ECO:0000256" key="2">
    <source>
        <dbReference type="SAM" id="SignalP"/>
    </source>
</evidence>
<gene>
    <name evidence="3" type="primary">trbJ</name>
    <name evidence="3" type="ORF">DCG58_01420</name>
</gene>
<dbReference type="AlphaFoldDB" id="A0A3B9GUV4"/>
<organism evidence="3 4">
    <name type="scientific">Hyphomonas adhaerens</name>
    <dbReference type="NCBI Taxonomy" id="81029"/>
    <lineage>
        <taxon>Bacteria</taxon>
        <taxon>Pseudomonadati</taxon>
        <taxon>Pseudomonadota</taxon>
        <taxon>Alphaproteobacteria</taxon>
        <taxon>Hyphomonadales</taxon>
        <taxon>Hyphomonadaceae</taxon>
        <taxon>Hyphomonas</taxon>
    </lineage>
</organism>
<keyword evidence="2" id="KW-0732">Signal</keyword>
<name>A0A3B9GUV4_9PROT</name>
<accession>A0A3B9GUV4</accession>
<dbReference type="NCBIfam" id="NF010448">
    <property type="entry name" value="PRK13874.1"/>
    <property type="match status" value="1"/>
</dbReference>
<dbReference type="NCBIfam" id="TIGR02780">
    <property type="entry name" value="TrbJ_Ti"/>
    <property type="match status" value="1"/>
</dbReference>
<dbReference type="RefSeq" id="WP_272986528.1">
    <property type="nucleotide sequence ID" value="NZ_CAJQMV010000032.1"/>
</dbReference>
<comment type="caution">
    <text evidence="3">The sequence shown here is derived from an EMBL/GenBank/DDBJ whole genome shotgun (WGS) entry which is preliminary data.</text>
</comment>
<proteinExistence type="predicted"/>
<reference evidence="3 4" key="1">
    <citation type="journal article" date="2018" name="Nat. Biotechnol.">
        <title>A standardized bacterial taxonomy based on genome phylogeny substantially revises the tree of life.</title>
        <authorList>
            <person name="Parks D.H."/>
            <person name="Chuvochina M."/>
            <person name="Waite D.W."/>
            <person name="Rinke C."/>
            <person name="Skarshewski A."/>
            <person name="Chaumeil P.A."/>
            <person name="Hugenholtz P."/>
        </authorList>
    </citation>
    <scope>NUCLEOTIDE SEQUENCE [LARGE SCALE GENOMIC DNA]</scope>
    <source>
        <strain evidence="3">UBA8733</strain>
    </source>
</reference>
<sequence length="234" mass="25843">MKRPSVHAALLLSMLLYGAIVPPATAQLSVYDPANHAQNILQAVRALQQLDQQVEQLTHEVNMLENMARDLETFPIDVSHAIIQDRITRIEILLRKAEGIGYDIGEVEHSYNEAYPETYGDTPPSASALLRDARSRWAQSRTAHRDVLLMAAEITAANQINAGALSELVDGSQEAAGNLQALQAGNQIGALSTEQLIRIETLMAAHYRAQSLDEARRLAEATRAHARFRTFLEK</sequence>
<feature type="chain" id="PRO_5017624330" evidence="2">
    <location>
        <begin position="27"/>
        <end position="234"/>
    </location>
</feature>
<dbReference type="InterPro" id="IPR014147">
    <property type="entry name" value="T4SS_TrbJ"/>
</dbReference>
<feature type="signal peptide" evidence="2">
    <location>
        <begin position="1"/>
        <end position="26"/>
    </location>
</feature>
<evidence type="ECO:0000256" key="1">
    <source>
        <dbReference type="SAM" id="Coils"/>
    </source>
</evidence>